<comment type="caution">
    <text evidence="1">The sequence shown here is derived from an EMBL/GenBank/DDBJ whole genome shotgun (WGS) entry which is preliminary data.</text>
</comment>
<organism evidence="1">
    <name type="scientific">mine drainage metagenome</name>
    <dbReference type="NCBI Taxonomy" id="410659"/>
    <lineage>
        <taxon>unclassified sequences</taxon>
        <taxon>metagenomes</taxon>
        <taxon>ecological metagenomes</taxon>
    </lineage>
</organism>
<dbReference type="AlphaFoldDB" id="T1AUC7"/>
<gene>
    <name evidence="1" type="ORF">B1B_06655</name>
</gene>
<reference evidence="1" key="1">
    <citation type="submission" date="2013-08" db="EMBL/GenBank/DDBJ databases">
        <authorList>
            <person name="Mendez C."/>
            <person name="Richter M."/>
            <person name="Ferrer M."/>
            <person name="Sanchez J."/>
        </authorList>
    </citation>
    <scope>NUCLEOTIDE SEQUENCE</scope>
</reference>
<sequence length="67" mass="7500">MPKKKALAAIERSILVVIFHLLSNPTATFTDLGSDYYAKRIDQKRRTDQLVRQLEALGHHVTLAPAA</sequence>
<name>T1AUC7_9ZZZZ</name>
<reference evidence="1" key="2">
    <citation type="journal article" date="2014" name="ISME J.">
        <title>Microbial stratification in low pH oxic and suboxic macroscopic growths along an acid mine drainage.</title>
        <authorList>
            <person name="Mendez-Garcia C."/>
            <person name="Mesa V."/>
            <person name="Sprenger R.R."/>
            <person name="Richter M."/>
            <person name="Diez M.S."/>
            <person name="Solano J."/>
            <person name="Bargiela R."/>
            <person name="Golyshina O.V."/>
            <person name="Manteca A."/>
            <person name="Ramos J.L."/>
            <person name="Gallego J.R."/>
            <person name="Llorente I."/>
            <person name="Martins Dos Santos V.A."/>
            <person name="Jensen O.N."/>
            <person name="Pelaez A.I."/>
            <person name="Sanchez J."/>
            <person name="Ferrer M."/>
        </authorList>
    </citation>
    <scope>NUCLEOTIDE SEQUENCE</scope>
</reference>
<proteinExistence type="predicted"/>
<dbReference type="EMBL" id="AUZY01004220">
    <property type="protein sequence ID" value="EQD64216.1"/>
    <property type="molecule type" value="Genomic_DNA"/>
</dbReference>
<protein>
    <submittedName>
        <fullName evidence="1">Transposase</fullName>
    </submittedName>
</protein>
<evidence type="ECO:0000313" key="1">
    <source>
        <dbReference type="EMBL" id="EQD64216.1"/>
    </source>
</evidence>
<accession>T1AUC7</accession>